<dbReference type="AlphaFoldDB" id="A0A160T3L3"/>
<name>A0A160T3L3_9CHLR</name>
<gene>
    <name evidence="1" type="ORF">CFX0092_A2444</name>
</gene>
<keyword evidence="2" id="KW-1185">Reference proteome</keyword>
<proteinExistence type="predicted"/>
<evidence type="ECO:0000313" key="1">
    <source>
        <dbReference type="EMBL" id="CUS04322.2"/>
    </source>
</evidence>
<organism evidence="1 2">
    <name type="scientific">Candidatus Promineifilum breve</name>
    <dbReference type="NCBI Taxonomy" id="1806508"/>
    <lineage>
        <taxon>Bacteria</taxon>
        <taxon>Bacillati</taxon>
        <taxon>Chloroflexota</taxon>
        <taxon>Ardenticatenia</taxon>
        <taxon>Candidatus Promineifilales</taxon>
        <taxon>Candidatus Promineifilaceae</taxon>
        <taxon>Candidatus Promineifilum</taxon>
    </lineage>
</organism>
<dbReference type="KEGG" id="pbf:CFX0092_A2444"/>
<reference evidence="1" key="1">
    <citation type="submission" date="2016-01" db="EMBL/GenBank/DDBJ databases">
        <authorList>
            <person name="Mcilroy J.S."/>
            <person name="Karst M S."/>
            <person name="Albertsen M."/>
        </authorList>
    </citation>
    <scope>NUCLEOTIDE SEQUENCE</scope>
    <source>
        <strain evidence="1">Cfx-K</strain>
    </source>
</reference>
<dbReference type="EMBL" id="LN890655">
    <property type="protein sequence ID" value="CUS04322.2"/>
    <property type="molecule type" value="Genomic_DNA"/>
</dbReference>
<protein>
    <submittedName>
        <fullName evidence="1">Uncharacterized protein</fullName>
    </submittedName>
</protein>
<sequence length="66" mass="7605">MHMALLFVLMGGCLQQLVLSLGLVVLNRFEIGALCPAQNDRRYQKDTHKYNVLTKKIHSPYNFLSR</sequence>
<dbReference type="Proteomes" id="UP000215027">
    <property type="component" value="Chromosome I"/>
</dbReference>
<accession>A0A160T3L3</accession>
<evidence type="ECO:0000313" key="2">
    <source>
        <dbReference type="Proteomes" id="UP000215027"/>
    </source>
</evidence>